<dbReference type="EMBL" id="CAADGD010000054">
    <property type="protein sequence ID" value="VFK71192.1"/>
    <property type="molecule type" value="Genomic_DNA"/>
</dbReference>
<evidence type="ECO:0000256" key="1">
    <source>
        <dbReference type="ARBA" id="ARBA00022603"/>
    </source>
</evidence>
<dbReference type="AlphaFoldDB" id="A0A451AJR8"/>
<evidence type="ECO:0000313" key="6">
    <source>
        <dbReference type="EMBL" id="VFK71192.1"/>
    </source>
</evidence>
<reference evidence="5" key="1">
    <citation type="submission" date="2019-02" db="EMBL/GenBank/DDBJ databases">
        <authorList>
            <person name="Gruber-Vodicka R. H."/>
            <person name="Seah K. B. B."/>
        </authorList>
    </citation>
    <scope>NUCLEOTIDE SEQUENCE</scope>
    <source>
        <strain evidence="6">BECK_BY19</strain>
        <strain evidence="5">BECK_BY8</strain>
    </source>
</reference>
<dbReference type="Pfam" id="PF00145">
    <property type="entry name" value="DNA_methylase"/>
    <property type="match status" value="1"/>
</dbReference>
<proteinExistence type="predicted"/>
<dbReference type="InterPro" id="IPR029063">
    <property type="entry name" value="SAM-dependent_MTases_sf"/>
</dbReference>
<gene>
    <name evidence="5" type="ORF">BECKUNK1418G_GA0071005_10867</name>
    <name evidence="6" type="ORF">BECKUNK1418H_GA0071006_10547</name>
</gene>
<evidence type="ECO:0000256" key="3">
    <source>
        <dbReference type="ARBA" id="ARBA00022747"/>
    </source>
</evidence>
<organism evidence="5">
    <name type="scientific">Candidatus Kentrum sp. UNK</name>
    <dbReference type="NCBI Taxonomy" id="2126344"/>
    <lineage>
        <taxon>Bacteria</taxon>
        <taxon>Pseudomonadati</taxon>
        <taxon>Pseudomonadota</taxon>
        <taxon>Gammaproteobacteria</taxon>
        <taxon>Candidatus Kentrum</taxon>
    </lineage>
</organism>
<evidence type="ECO:0000256" key="2">
    <source>
        <dbReference type="ARBA" id="ARBA00022679"/>
    </source>
</evidence>
<name>A0A451AJR8_9GAMM</name>
<dbReference type="SUPFAM" id="SSF53335">
    <property type="entry name" value="S-adenosyl-L-methionine-dependent methyltransferases"/>
    <property type="match status" value="1"/>
</dbReference>
<keyword evidence="2" id="KW-0808">Transferase</keyword>
<keyword evidence="3" id="KW-0680">Restriction system</keyword>
<accession>A0A451AJR8</accession>
<dbReference type="InterPro" id="IPR001525">
    <property type="entry name" value="C5_MeTfrase"/>
</dbReference>
<dbReference type="GO" id="GO:0003886">
    <property type="term" value="F:DNA (cytosine-5-)-methyltransferase activity"/>
    <property type="evidence" value="ECO:0007669"/>
    <property type="project" value="UniProtKB-EC"/>
</dbReference>
<comment type="catalytic activity">
    <reaction evidence="4">
        <text>a 2'-deoxycytidine in DNA + S-adenosyl-L-methionine = a 5-methyl-2'-deoxycytidine in DNA + S-adenosyl-L-homocysteine + H(+)</text>
        <dbReference type="Rhea" id="RHEA:13681"/>
        <dbReference type="Rhea" id="RHEA-COMP:11369"/>
        <dbReference type="Rhea" id="RHEA-COMP:11370"/>
        <dbReference type="ChEBI" id="CHEBI:15378"/>
        <dbReference type="ChEBI" id="CHEBI:57856"/>
        <dbReference type="ChEBI" id="CHEBI:59789"/>
        <dbReference type="ChEBI" id="CHEBI:85452"/>
        <dbReference type="ChEBI" id="CHEBI:85454"/>
        <dbReference type="EC" id="2.1.1.37"/>
    </reaction>
</comment>
<sequence length="80" mass="8675">METRASVVDVFCGVGSLSHGFKVEGFPIACGIDVDESCRYPFETNNEAPFICRDVTTLSSREVAREFFPSAPRILAGCAP</sequence>
<keyword evidence="1 5" id="KW-0489">Methyltransferase</keyword>
<dbReference type="Gene3D" id="3.40.50.150">
    <property type="entry name" value="Vaccinia Virus protein VP39"/>
    <property type="match status" value="1"/>
</dbReference>
<evidence type="ECO:0000313" key="5">
    <source>
        <dbReference type="EMBL" id="VFK66287.1"/>
    </source>
</evidence>
<evidence type="ECO:0000256" key="4">
    <source>
        <dbReference type="ARBA" id="ARBA00047422"/>
    </source>
</evidence>
<dbReference type="GO" id="GO:0032259">
    <property type="term" value="P:methylation"/>
    <property type="evidence" value="ECO:0007669"/>
    <property type="project" value="UniProtKB-KW"/>
</dbReference>
<dbReference type="GO" id="GO:0009307">
    <property type="term" value="P:DNA restriction-modification system"/>
    <property type="evidence" value="ECO:0007669"/>
    <property type="project" value="UniProtKB-KW"/>
</dbReference>
<protein>
    <submittedName>
        <fullName evidence="5">C-5 cytosine-specific DNA methylase</fullName>
    </submittedName>
</protein>
<dbReference type="EMBL" id="CAADFZ010000086">
    <property type="protein sequence ID" value="VFK66287.1"/>
    <property type="molecule type" value="Genomic_DNA"/>
</dbReference>